<reference evidence="1 2" key="1">
    <citation type="journal article" date="2015" name="Genome Announc.">
        <title>Draft Genome Sequence of Cyanobacterium Hassallia byssoidea Strain VB512170, Isolated from Monuments in India.</title>
        <authorList>
            <person name="Singh D."/>
            <person name="Chandrababunaidu M.M."/>
            <person name="Panda A."/>
            <person name="Sen D."/>
            <person name="Bhattacharyya S."/>
            <person name="Adhikary S.P."/>
            <person name="Tripathy S."/>
        </authorList>
    </citation>
    <scope>NUCLEOTIDE SEQUENCE [LARGE SCALE GENOMIC DNA]</scope>
    <source>
        <strain evidence="1 2">VB512170</strain>
    </source>
</reference>
<name>A0A846H519_9CYAN</name>
<sequence>MKYIAHIEGQQIPLDEAIASDDNTLKTAISVYFPDYANAEIERQITDDTVSIRLVKKAGTKGNLGQKVLIQQLQESPLEVNPALKLGWQLKLLEMKNQITLSGLIAIQPEIDKAIKSAQSWETYTEKVTQSLKQQPAATSKYPVL</sequence>
<dbReference type="Proteomes" id="UP000031549">
    <property type="component" value="Unassembled WGS sequence"/>
</dbReference>
<organism evidence="1 2">
    <name type="scientific">Hassallia byssoidea VB512170</name>
    <dbReference type="NCBI Taxonomy" id="1304833"/>
    <lineage>
        <taxon>Bacteria</taxon>
        <taxon>Bacillati</taxon>
        <taxon>Cyanobacteriota</taxon>
        <taxon>Cyanophyceae</taxon>
        <taxon>Nostocales</taxon>
        <taxon>Tolypothrichaceae</taxon>
        <taxon>Hassallia</taxon>
    </lineage>
</organism>
<accession>A0A846H519</accession>
<dbReference type="RefSeq" id="WP_039744524.1">
    <property type="nucleotide sequence ID" value="NZ_JTCM02000005.1"/>
</dbReference>
<protein>
    <submittedName>
        <fullName evidence="1">Uncharacterized protein</fullName>
    </submittedName>
</protein>
<evidence type="ECO:0000313" key="2">
    <source>
        <dbReference type="Proteomes" id="UP000031549"/>
    </source>
</evidence>
<proteinExistence type="predicted"/>
<comment type="caution">
    <text evidence="1">The sequence shown here is derived from an EMBL/GenBank/DDBJ whole genome shotgun (WGS) entry which is preliminary data.</text>
</comment>
<dbReference type="EMBL" id="JTCM02000005">
    <property type="protein sequence ID" value="NEU71724.1"/>
    <property type="molecule type" value="Genomic_DNA"/>
</dbReference>
<evidence type="ECO:0000313" key="1">
    <source>
        <dbReference type="EMBL" id="NEU71724.1"/>
    </source>
</evidence>
<keyword evidence="2" id="KW-1185">Reference proteome</keyword>
<gene>
    <name evidence="1" type="ORF">PI95_003765</name>
</gene>
<dbReference type="AlphaFoldDB" id="A0A846H519"/>